<evidence type="ECO:0000313" key="2">
    <source>
        <dbReference type="EMBL" id="OAA68437.1"/>
    </source>
</evidence>
<name>A0A168A9J7_9HYPO</name>
<dbReference type="EMBL" id="AZHD01000001">
    <property type="protein sequence ID" value="OAA68437.1"/>
    <property type="molecule type" value="Genomic_DNA"/>
</dbReference>
<feature type="compositionally biased region" description="Acidic residues" evidence="1">
    <location>
        <begin position="250"/>
        <end position="267"/>
    </location>
</feature>
<dbReference type="Pfam" id="PF10173">
    <property type="entry name" value="Mit_KHE1"/>
    <property type="match status" value="1"/>
</dbReference>
<dbReference type="Proteomes" id="UP000076874">
    <property type="component" value="Unassembled WGS sequence"/>
</dbReference>
<dbReference type="PANTHER" id="PTHR28062">
    <property type="entry name" value="K+-H+ EXCHANGE-LIKE PROTEIN"/>
    <property type="match status" value="1"/>
</dbReference>
<comment type="caution">
    <text evidence="2">The sequence shown here is derived from an EMBL/GenBank/DDBJ whole genome shotgun (WGS) entry which is preliminary data.</text>
</comment>
<protein>
    <recommendedName>
        <fullName evidence="4">Mitochondrial K+-H+ exchange-related-domain-containing protein</fullName>
    </recommendedName>
</protein>
<evidence type="ECO:0008006" key="4">
    <source>
        <dbReference type="Google" id="ProtNLM"/>
    </source>
</evidence>
<feature type="region of interest" description="Disordered" evidence="1">
    <location>
        <begin position="221"/>
        <end position="278"/>
    </location>
</feature>
<feature type="region of interest" description="Disordered" evidence="1">
    <location>
        <begin position="302"/>
        <end position="326"/>
    </location>
</feature>
<organism evidence="2 3">
    <name type="scientific">Niveomyces insectorum RCEF 264</name>
    <dbReference type="NCBI Taxonomy" id="1081102"/>
    <lineage>
        <taxon>Eukaryota</taxon>
        <taxon>Fungi</taxon>
        <taxon>Dikarya</taxon>
        <taxon>Ascomycota</taxon>
        <taxon>Pezizomycotina</taxon>
        <taxon>Sordariomycetes</taxon>
        <taxon>Hypocreomycetidae</taxon>
        <taxon>Hypocreales</taxon>
        <taxon>Cordycipitaceae</taxon>
        <taxon>Niveomyces</taxon>
    </lineage>
</organism>
<dbReference type="OrthoDB" id="5562676at2759"/>
<sequence>MNMRLFLLPVSTRRTLLYCERLGDLSGQQQTLMDKAQTRAARLWANWEKKPAGSWQQRVVTYGNAGLRRIALEEWGLKSVPSLSSRRRAEAAAAAAAASTAQSQDEVGSGPLKPNGAPTASLVEVVYPPSVISSEDAPRVLRRLGTEREALHRQRLIWCFVGMPITAPIAIIPLVPNLPFFYLVYRAWSHWRALSGGKHIQHLLENKELYYSPSPMLDEIYAQEGGTDPSANPLRRTDGNERIAKQAAEEKEEGEEEEKEKDEEEELPLLSHPGSSQAIAKAFESPQLVLELERAIWQVETSLKKRRQDLPERRQQERRKQPDKRA</sequence>
<reference evidence="2 3" key="1">
    <citation type="journal article" date="2016" name="Genome Biol. Evol.">
        <title>Divergent and convergent evolution of fungal pathogenicity.</title>
        <authorList>
            <person name="Shang Y."/>
            <person name="Xiao G."/>
            <person name="Zheng P."/>
            <person name="Cen K."/>
            <person name="Zhan S."/>
            <person name="Wang C."/>
        </authorList>
    </citation>
    <scope>NUCLEOTIDE SEQUENCE [LARGE SCALE GENOMIC DNA]</scope>
    <source>
        <strain evidence="2 3">RCEF 264</strain>
    </source>
</reference>
<gene>
    <name evidence="2" type="ORF">SPI_00632</name>
</gene>
<accession>A0A168A9J7</accession>
<evidence type="ECO:0000313" key="3">
    <source>
        <dbReference type="Proteomes" id="UP000076874"/>
    </source>
</evidence>
<dbReference type="GO" id="GO:0006813">
    <property type="term" value="P:potassium ion transport"/>
    <property type="evidence" value="ECO:0007669"/>
    <property type="project" value="TreeGrafter"/>
</dbReference>
<evidence type="ECO:0000256" key="1">
    <source>
        <dbReference type="SAM" id="MobiDB-lite"/>
    </source>
</evidence>
<feature type="compositionally biased region" description="Basic and acidic residues" evidence="1">
    <location>
        <begin position="308"/>
        <end position="326"/>
    </location>
</feature>
<dbReference type="GO" id="GO:0005743">
    <property type="term" value="C:mitochondrial inner membrane"/>
    <property type="evidence" value="ECO:0007669"/>
    <property type="project" value="TreeGrafter"/>
</dbReference>
<dbReference type="STRING" id="1081102.A0A168A9J7"/>
<proteinExistence type="predicted"/>
<dbReference type="AlphaFoldDB" id="A0A168A9J7"/>
<feature type="compositionally biased region" description="Basic and acidic residues" evidence="1">
    <location>
        <begin position="235"/>
        <end position="249"/>
    </location>
</feature>
<keyword evidence="3" id="KW-1185">Reference proteome</keyword>
<dbReference type="GO" id="GO:1902600">
    <property type="term" value="P:proton transmembrane transport"/>
    <property type="evidence" value="ECO:0007669"/>
    <property type="project" value="TreeGrafter"/>
</dbReference>
<dbReference type="PANTHER" id="PTHR28062:SF1">
    <property type="entry name" value="TRANSMEMBRANE PROTEIN"/>
    <property type="match status" value="1"/>
</dbReference>
<dbReference type="InterPro" id="IPR018786">
    <property type="entry name" value="Mit_KHE1"/>
</dbReference>